<organism evidence="3 4">
    <name type="scientific">Fimbriiglobus ruber</name>
    <dbReference type="NCBI Taxonomy" id="1908690"/>
    <lineage>
        <taxon>Bacteria</taxon>
        <taxon>Pseudomonadati</taxon>
        <taxon>Planctomycetota</taxon>
        <taxon>Planctomycetia</taxon>
        <taxon>Gemmatales</taxon>
        <taxon>Gemmataceae</taxon>
        <taxon>Fimbriiglobus</taxon>
    </lineage>
</organism>
<reference evidence="4" key="1">
    <citation type="submission" date="2017-06" db="EMBL/GenBank/DDBJ databases">
        <title>Genome analysis of Fimbriiglobus ruber SP5, the first member of the order Planctomycetales with confirmed chitinolytic capability.</title>
        <authorList>
            <person name="Ravin N.V."/>
            <person name="Rakitin A.L."/>
            <person name="Ivanova A.A."/>
            <person name="Beletsky A.V."/>
            <person name="Kulichevskaya I.S."/>
            <person name="Mardanov A.V."/>
            <person name="Dedysh S.N."/>
        </authorList>
    </citation>
    <scope>NUCLEOTIDE SEQUENCE [LARGE SCALE GENOMIC DNA]</scope>
    <source>
        <strain evidence="4">SP5</strain>
    </source>
</reference>
<dbReference type="Proteomes" id="UP000214646">
    <property type="component" value="Unassembled WGS sequence"/>
</dbReference>
<dbReference type="RefSeq" id="WP_088255486.1">
    <property type="nucleotide sequence ID" value="NZ_NIDE01000005.1"/>
</dbReference>
<evidence type="ECO:0000256" key="1">
    <source>
        <dbReference type="SAM" id="MobiDB-lite"/>
    </source>
</evidence>
<dbReference type="EMBL" id="NIDE01000005">
    <property type="protein sequence ID" value="OWK42308.1"/>
    <property type="molecule type" value="Genomic_DNA"/>
</dbReference>
<comment type="caution">
    <text evidence="3">The sequence shown here is derived from an EMBL/GenBank/DDBJ whole genome shotgun (WGS) entry which is preliminary data.</text>
</comment>
<dbReference type="AlphaFoldDB" id="A0A225DUV4"/>
<dbReference type="Pfam" id="PF24719">
    <property type="entry name" value="Imm33-like"/>
    <property type="match status" value="1"/>
</dbReference>
<dbReference type="InterPro" id="IPR056509">
    <property type="entry name" value="Imm33-like"/>
</dbReference>
<sequence>MGKVSLPTKSGTLVAMCDDEVEDLTLEMLQVVAGFEGRGRGLANGVRVQFGWSELTLKHVDGEIVVHEPDFAEDPEGGLRDDVTCTVTVSAAMAGTVQAVGVVPVDLRFDDALAIAPGCLEEPDLYLLRSAPRGENSGWFIGPANAPPGSEEAGAEFEGRYVWELLHERPALLAALALPPGYLVLFSGDEMVSVSPPEGEGENPDAAGGAPAE</sequence>
<proteinExistence type="predicted"/>
<evidence type="ECO:0000313" key="3">
    <source>
        <dbReference type="EMBL" id="OWK42308.1"/>
    </source>
</evidence>
<accession>A0A225DUV4</accession>
<gene>
    <name evidence="3" type="ORF">FRUB_04386</name>
</gene>
<evidence type="ECO:0000313" key="4">
    <source>
        <dbReference type="Proteomes" id="UP000214646"/>
    </source>
</evidence>
<evidence type="ECO:0000259" key="2">
    <source>
        <dbReference type="Pfam" id="PF24719"/>
    </source>
</evidence>
<name>A0A225DUV4_9BACT</name>
<keyword evidence="4" id="KW-1185">Reference proteome</keyword>
<protein>
    <recommendedName>
        <fullName evidence="2">Imm33-like domain-containing protein</fullName>
    </recommendedName>
</protein>
<feature type="region of interest" description="Disordered" evidence="1">
    <location>
        <begin position="193"/>
        <end position="213"/>
    </location>
</feature>
<dbReference type="OrthoDB" id="7063432at2"/>
<feature type="domain" description="Imm33-like" evidence="2">
    <location>
        <begin position="97"/>
        <end position="192"/>
    </location>
</feature>